<evidence type="ECO:0000259" key="2">
    <source>
        <dbReference type="Pfam" id="PF14659"/>
    </source>
</evidence>
<dbReference type="AlphaFoldDB" id="A0A415C546"/>
<gene>
    <name evidence="3" type="ORF">DW137_06305</name>
</gene>
<dbReference type="GO" id="GO:0015074">
    <property type="term" value="P:DNA integration"/>
    <property type="evidence" value="ECO:0007669"/>
    <property type="project" value="InterPro"/>
</dbReference>
<evidence type="ECO:0000256" key="1">
    <source>
        <dbReference type="ARBA" id="ARBA00023125"/>
    </source>
</evidence>
<organism evidence="3 4">
    <name type="scientific">Bifidobacterium bifidum</name>
    <dbReference type="NCBI Taxonomy" id="1681"/>
    <lineage>
        <taxon>Bacteria</taxon>
        <taxon>Bacillati</taxon>
        <taxon>Actinomycetota</taxon>
        <taxon>Actinomycetes</taxon>
        <taxon>Bifidobacteriales</taxon>
        <taxon>Bifidobacteriaceae</taxon>
        <taxon>Bifidobacterium</taxon>
    </lineage>
</organism>
<sequence>MWNIADSTRTRYGNSYGNHIKPHIGSIPIKRLTASQTQATFESYIIPEAE</sequence>
<comment type="caution">
    <text evidence="3">The sequence shown here is derived from an EMBL/GenBank/DDBJ whole genome shotgun (WGS) entry which is preliminary data.</text>
</comment>
<dbReference type="EMBL" id="QRLR01000003">
    <property type="protein sequence ID" value="RHJ23513.1"/>
    <property type="molecule type" value="Genomic_DNA"/>
</dbReference>
<dbReference type="Gene3D" id="1.10.150.130">
    <property type="match status" value="1"/>
</dbReference>
<accession>A0A415C546</accession>
<proteinExistence type="predicted"/>
<dbReference type="GO" id="GO:0003677">
    <property type="term" value="F:DNA binding"/>
    <property type="evidence" value="ECO:0007669"/>
    <property type="project" value="UniProtKB-KW"/>
</dbReference>
<name>A0A415C546_BIFBI</name>
<keyword evidence="1" id="KW-0238">DNA-binding</keyword>
<dbReference type="InterPro" id="IPR010998">
    <property type="entry name" value="Integrase_recombinase_N"/>
</dbReference>
<dbReference type="Proteomes" id="UP000283727">
    <property type="component" value="Unassembled WGS sequence"/>
</dbReference>
<evidence type="ECO:0000313" key="3">
    <source>
        <dbReference type="EMBL" id="RHJ23513.1"/>
    </source>
</evidence>
<dbReference type="RefSeq" id="WP_118269598.1">
    <property type="nucleotide sequence ID" value="NZ_QRLR01000003.1"/>
</dbReference>
<feature type="domain" description="Integrase SAM-like N-terminal" evidence="2">
    <location>
        <begin position="4"/>
        <end position="39"/>
    </location>
</feature>
<reference evidence="3 4" key="1">
    <citation type="submission" date="2018-08" db="EMBL/GenBank/DDBJ databases">
        <title>A genome reference for cultivated species of the human gut microbiota.</title>
        <authorList>
            <person name="Zou Y."/>
            <person name="Xue W."/>
            <person name="Luo G."/>
        </authorList>
    </citation>
    <scope>NUCLEOTIDE SEQUENCE [LARGE SCALE GENOMIC DNA]</scope>
    <source>
        <strain evidence="3 4">AM12-10</strain>
    </source>
</reference>
<dbReference type="Pfam" id="PF14659">
    <property type="entry name" value="Phage_int_SAM_3"/>
    <property type="match status" value="1"/>
</dbReference>
<evidence type="ECO:0000313" key="4">
    <source>
        <dbReference type="Proteomes" id="UP000283727"/>
    </source>
</evidence>
<protein>
    <recommendedName>
        <fullName evidence="2">Integrase SAM-like N-terminal domain-containing protein</fullName>
    </recommendedName>
</protein>
<dbReference type="InterPro" id="IPR004107">
    <property type="entry name" value="Integrase_SAM-like_N"/>
</dbReference>